<proteinExistence type="predicted"/>
<dbReference type="Proteomes" id="UP000521943">
    <property type="component" value="Unassembled WGS sequence"/>
</dbReference>
<gene>
    <name evidence="2" type="ORF">DFP72DRAFT_851177</name>
</gene>
<accession>A0A8H6HQK6</accession>
<organism evidence="2 3">
    <name type="scientific">Ephemerocybe angulata</name>
    <dbReference type="NCBI Taxonomy" id="980116"/>
    <lineage>
        <taxon>Eukaryota</taxon>
        <taxon>Fungi</taxon>
        <taxon>Dikarya</taxon>
        <taxon>Basidiomycota</taxon>
        <taxon>Agaricomycotina</taxon>
        <taxon>Agaricomycetes</taxon>
        <taxon>Agaricomycetidae</taxon>
        <taxon>Agaricales</taxon>
        <taxon>Agaricineae</taxon>
        <taxon>Psathyrellaceae</taxon>
        <taxon>Ephemerocybe</taxon>
    </lineage>
</organism>
<feature type="region of interest" description="Disordered" evidence="1">
    <location>
        <begin position="1"/>
        <end position="24"/>
    </location>
</feature>
<reference evidence="2 3" key="1">
    <citation type="submission" date="2020-07" db="EMBL/GenBank/DDBJ databases">
        <title>Comparative genomics of pyrophilous fungi reveals a link between fire events and developmental genes.</title>
        <authorList>
            <consortium name="DOE Joint Genome Institute"/>
            <person name="Steindorff A.S."/>
            <person name="Carver A."/>
            <person name="Calhoun S."/>
            <person name="Stillman K."/>
            <person name="Liu H."/>
            <person name="Lipzen A."/>
            <person name="Pangilinan J."/>
            <person name="Labutti K."/>
            <person name="Bruns T.D."/>
            <person name="Grigoriev I.V."/>
        </authorList>
    </citation>
    <scope>NUCLEOTIDE SEQUENCE [LARGE SCALE GENOMIC DNA]</scope>
    <source>
        <strain evidence="2 3">CBS 144469</strain>
    </source>
</reference>
<evidence type="ECO:0000256" key="1">
    <source>
        <dbReference type="SAM" id="MobiDB-lite"/>
    </source>
</evidence>
<sequence>MDSENLPNFPSTLDDTAKSSNPISDITELETSEDFLSLGLEVINAIPAYARAIYEMLLDRKTSADICAHEVIRLLEEDTKNLAGDSPSINMGPQDASSNITILKDGLFDNAFAPFITTTTV</sequence>
<comment type="caution">
    <text evidence="2">The sequence shown here is derived from an EMBL/GenBank/DDBJ whole genome shotgun (WGS) entry which is preliminary data.</text>
</comment>
<dbReference type="EMBL" id="JACGCI010000053">
    <property type="protein sequence ID" value="KAF6750925.1"/>
    <property type="molecule type" value="Genomic_DNA"/>
</dbReference>
<dbReference type="AlphaFoldDB" id="A0A8H6HQK6"/>
<keyword evidence="3" id="KW-1185">Reference proteome</keyword>
<evidence type="ECO:0000313" key="2">
    <source>
        <dbReference type="EMBL" id="KAF6750925.1"/>
    </source>
</evidence>
<evidence type="ECO:0000313" key="3">
    <source>
        <dbReference type="Proteomes" id="UP000521943"/>
    </source>
</evidence>
<protein>
    <submittedName>
        <fullName evidence="2">Uncharacterized protein</fullName>
    </submittedName>
</protein>
<name>A0A8H6HQK6_9AGAR</name>